<feature type="transmembrane region" description="Helical" evidence="2">
    <location>
        <begin position="21"/>
        <end position="39"/>
    </location>
</feature>
<accession>A0ABU9JZQ3</accession>
<evidence type="ECO:0000313" key="3">
    <source>
        <dbReference type="EMBL" id="MEL3957859.1"/>
    </source>
</evidence>
<comment type="caution">
    <text evidence="3">The sequence shown here is derived from an EMBL/GenBank/DDBJ whole genome shotgun (WGS) entry which is preliminary data.</text>
</comment>
<sequence>MKKKFICRGKFRSLIINKNGFILPFTLFLFFLFSTILLHSTTKYVVEKQVFDNFHITYELETLLLMAYQDVEKAYESENFSNSGKLEYDVGYVLYRVKEEKENGLLVSFECYTDEQGELFIDLMLDKKTEEVAPEPEPAEQDQDTELREDGNLNDPK</sequence>
<name>A0ABU9JZQ3_9BACI</name>
<feature type="region of interest" description="Disordered" evidence="1">
    <location>
        <begin position="131"/>
        <end position="157"/>
    </location>
</feature>
<keyword evidence="2" id="KW-1133">Transmembrane helix</keyword>
<evidence type="ECO:0000256" key="2">
    <source>
        <dbReference type="SAM" id="Phobius"/>
    </source>
</evidence>
<keyword evidence="4" id="KW-1185">Reference proteome</keyword>
<keyword evidence="2" id="KW-0812">Transmembrane</keyword>
<reference evidence="3 4" key="1">
    <citation type="submission" date="2024-03" db="EMBL/GenBank/DDBJ databases">
        <title>Bacilli Hybrid Assemblies.</title>
        <authorList>
            <person name="Kovac J."/>
        </authorList>
    </citation>
    <scope>NUCLEOTIDE SEQUENCE [LARGE SCALE GENOMIC DNA]</scope>
    <source>
        <strain evidence="3 4">FSL M8-0022</strain>
    </source>
</reference>
<feature type="compositionally biased region" description="Acidic residues" evidence="1">
    <location>
        <begin position="132"/>
        <end position="144"/>
    </location>
</feature>
<dbReference type="Pfam" id="PF14173">
    <property type="entry name" value="ComGG"/>
    <property type="match status" value="1"/>
</dbReference>
<evidence type="ECO:0000313" key="4">
    <source>
        <dbReference type="Proteomes" id="UP001459714"/>
    </source>
</evidence>
<evidence type="ECO:0000256" key="1">
    <source>
        <dbReference type="SAM" id="MobiDB-lite"/>
    </source>
</evidence>
<dbReference type="EMBL" id="JBBYAK010000001">
    <property type="protein sequence ID" value="MEL3957859.1"/>
    <property type="molecule type" value="Genomic_DNA"/>
</dbReference>
<dbReference type="InterPro" id="IPR020372">
    <property type="entry name" value="Competence_ComGG"/>
</dbReference>
<keyword evidence="2" id="KW-0472">Membrane</keyword>
<organism evidence="3 4">
    <name type="scientific">Caldifermentibacillus hisashii</name>
    <dbReference type="NCBI Taxonomy" id="996558"/>
    <lineage>
        <taxon>Bacteria</taxon>
        <taxon>Bacillati</taxon>
        <taxon>Bacillota</taxon>
        <taxon>Bacilli</taxon>
        <taxon>Bacillales</taxon>
        <taxon>Bacillaceae</taxon>
        <taxon>Caldifermentibacillus</taxon>
    </lineage>
</organism>
<gene>
    <name evidence="3" type="primary">comGG</name>
    <name evidence="3" type="ORF">NST17_11740</name>
</gene>
<dbReference type="RefSeq" id="WP_251241412.1">
    <property type="nucleotide sequence ID" value="NZ_JBBYAJ010000001.1"/>
</dbReference>
<proteinExistence type="predicted"/>
<dbReference type="Proteomes" id="UP001459714">
    <property type="component" value="Unassembled WGS sequence"/>
</dbReference>
<protein>
    <submittedName>
        <fullName evidence="3">Competence type IV pilus minor pilin ComGG</fullName>
    </submittedName>
</protein>
<feature type="compositionally biased region" description="Basic and acidic residues" evidence="1">
    <location>
        <begin position="145"/>
        <end position="157"/>
    </location>
</feature>